<sequence length="76" mass="8576">MFSILSLQVIAEAQGMTGKYRRGRICEKKEDGFSGHVKEKGRGLGISAIFIKKIQKPARSWFLAWLIIILVEGIQQ</sequence>
<evidence type="ECO:0000313" key="1">
    <source>
        <dbReference type="EMBL" id="AXJ98236.1"/>
    </source>
</evidence>
<name>A0A345WX33_KLEOX</name>
<dbReference type="EMBL" id="MG845200">
    <property type="protein sequence ID" value="AXJ98236.1"/>
    <property type="molecule type" value="Genomic_DNA"/>
</dbReference>
<dbReference type="AlphaFoldDB" id="A0A345WX33"/>
<proteinExistence type="predicted"/>
<organism evidence="1">
    <name type="scientific">Klebsiella oxytoca</name>
    <dbReference type="NCBI Taxonomy" id="571"/>
    <lineage>
        <taxon>Bacteria</taxon>
        <taxon>Pseudomonadati</taxon>
        <taxon>Pseudomonadota</taxon>
        <taxon>Gammaproteobacteria</taxon>
        <taxon>Enterobacterales</taxon>
        <taxon>Enterobacteriaceae</taxon>
        <taxon>Klebsiella/Raoultella group</taxon>
        <taxon>Klebsiella</taxon>
    </lineage>
</organism>
<dbReference type="RefSeq" id="WP_065310894.1">
    <property type="nucleotide sequence ID" value="NZ_ABJAKY020000023.1"/>
</dbReference>
<geneLocation type="plasmid" evidence="1">
    <name>pNDM-TJ11</name>
</geneLocation>
<protein>
    <submittedName>
        <fullName evidence="1">Uncharacterized protein</fullName>
    </submittedName>
</protein>
<accession>A0A345WX33</accession>
<reference evidence="1" key="1">
    <citation type="submission" date="2018-01" db="EMBL/GenBank/DDBJ databases">
        <title>Complete sequencing of a NDM-1 plasmid.</title>
        <authorList>
            <person name="Dong D."/>
            <person name="Jia N."/>
            <person name="Zhang H."/>
            <person name="Zhao H."/>
            <person name="Liu Z."/>
            <person name="Zhu Y."/>
        </authorList>
    </citation>
    <scope>NUCLEOTIDE SEQUENCE</scope>
    <source>
        <strain evidence="1">TJ11</strain>
        <plasmid evidence="1">pNDM-TJ11</plasmid>
    </source>
</reference>
<keyword evidence="1" id="KW-0614">Plasmid</keyword>